<feature type="compositionally biased region" description="Gly residues" evidence="9">
    <location>
        <begin position="1"/>
        <end position="12"/>
    </location>
</feature>
<evidence type="ECO:0000256" key="1">
    <source>
        <dbReference type="ARBA" id="ARBA00005322"/>
    </source>
</evidence>
<gene>
    <name evidence="11" type="ordered locus">Hneap_1541</name>
</gene>
<dbReference type="InterPro" id="IPR035890">
    <property type="entry name" value="Anti-sigma-28_factor_FlgM_sf"/>
</dbReference>
<evidence type="ECO:0000256" key="6">
    <source>
        <dbReference type="ARBA" id="ARBA00023163"/>
    </source>
</evidence>
<feature type="region of interest" description="Disordered" evidence="9">
    <location>
        <begin position="1"/>
        <end position="52"/>
    </location>
</feature>
<sequence length="104" mass="10781">MDIINGFGGKNGYGSSNVDNRNTGKPTAAASPEGTAPESSSEDAGVNLSSGATAMKQLTQTLASSPSFDQSKVDQIKSMIANGQYSIDPQKIAQKFMEMENSGS</sequence>
<evidence type="ECO:0000256" key="2">
    <source>
        <dbReference type="ARBA" id="ARBA00017823"/>
    </source>
</evidence>
<dbReference type="KEGG" id="hna:Hneap_1541"/>
<reference evidence="11 12" key="1">
    <citation type="submission" date="2009-10" db="EMBL/GenBank/DDBJ databases">
        <title>Complete sequence of Halothiobacillus neapolitanus c2.</title>
        <authorList>
            <consortium name="US DOE Joint Genome Institute"/>
            <person name="Lucas S."/>
            <person name="Copeland A."/>
            <person name="Lapidus A."/>
            <person name="Glavina del Rio T."/>
            <person name="Tice H."/>
            <person name="Bruce D."/>
            <person name="Goodwin L."/>
            <person name="Pitluck S."/>
            <person name="Davenport K."/>
            <person name="Brettin T."/>
            <person name="Detter J.C."/>
            <person name="Han C."/>
            <person name="Tapia R."/>
            <person name="Larimer F."/>
            <person name="Land M."/>
            <person name="Hauser L."/>
            <person name="Kyrpides N."/>
            <person name="Mikhailova N."/>
            <person name="Kerfeld C."/>
            <person name="Cannon G."/>
            <person name="Heinhort S."/>
        </authorList>
    </citation>
    <scope>NUCLEOTIDE SEQUENCE [LARGE SCALE GENOMIC DNA]</scope>
    <source>
        <strain evidence="12">ATCC 23641 / c2</strain>
    </source>
</reference>
<evidence type="ECO:0000256" key="5">
    <source>
        <dbReference type="ARBA" id="ARBA00023015"/>
    </source>
</evidence>
<dbReference type="GO" id="GO:0045892">
    <property type="term" value="P:negative regulation of DNA-templated transcription"/>
    <property type="evidence" value="ECO:0007669"/>
    <property type="project" value="InterPro"/>
</dbReference>
<comment type="function">
    <text evidence="7">Responsible for the coupling of flagellin expression to flagellar assembly by preventing expression of the flagellin genes when a component of the middle class of proteins is defective. It negatively regulates flagellar genes by inhibiting the activity of FliA by directly binding to FliA.</text>
</comment>
<evidence type="ECO:0000256" key="9">
    <source>
        <dbReference type="SAM" id="MobiDB-lite"/>
    </source>
</evidence>
<evidence type="ECO:0000313" key="12">
    <source>
        <dbReference type="Proteomes" id="UP000009102"/>
    </source>
</evidence>
<feature type="domain" description="Anti-sigma-28 factor FlgM C-terminal" evidence="10">
    <location>
        <begin position="46"/>
        <end position="97"/>
    </location>
</feature>
<evidence type="ECO:0000259" key="10">
    <source>
        <dbReference type="Pfam" id="PF04316"/>
    </source>
</evidence>
<dbReference type="OrthoDB" id="5797147at2"/>
<keyword evidence="3" id="KW-0678">Repressor</keyword>
<keyword evidence="6" id="KW-0804">Transcription</keyword>
<dbReference type="InterPro" id="IPR007412">
    <property type="entry name" value="FlgM"/>
</dbReference>
<dbReference type="NCBIfam" id="TIGR03824">
    <property type="entry name" value="FlgM_jcvi"/>
    <property type="match status" value="1"/>
</dbReference>
<organism evidence="11 12">
    <name type="scientific">Halothiobacillus neapolitanus (strain ATCC 23641 / DSM 15147 / CIP 104769 / NCIMB 8539 / c2)</name>
    <name type="common">Thiobacillus neapolitanus</name>
    <dbReference type="NCBI Taxonomy" id="555778"/>
    <lineage>
        <taxon>Bacteria</taxon>
        <taxon>Pseudomonadati</taxon>
        <taxon>Pseudomonadota</taxon>
        <taxon>Gammaproteobacteria</taxon>
        <taxon>Chromatiales</taxon>
        <taxon>Halothiobacillaceae</taxon>
        <taxon>Halothiobacillus</taxon>
    </lineage>
</organism>
<keyword evidence="12" id="KW-1185">Reference proteome</keyword>
<proteinExistence type="inferred from homology"/>
<dbReference type="STRING" id="555778.Hneap_1541"/>
<keyword evidence="5" id="KW-0805">Transcription regulation</keyword>
<keyword evidence="4" id="KW-1005">Bacterial flagellum biogenesis</keyword>
<dbReference type="GO" id="GO:0044781">
    <property type="term" value="P:bacterial-type flagellum organization"/>
    <property type="evidence" value="ECO:0007669"/>
    <property type="project" value="UniProtKB-KW"/>
</dbReference>
<dbReference type="Proteomes" id="UP000009102">
    <property type="component" value="Chromosome"/>
</dbReference>
<evidence type="ECO:0000256" key="7">
    <source>
        <dbReference type="ARBA" id="ARBA00024739"/>
    </source>
</evidence>
<comment type="similarity">
    <text evidence="1">Belongs to the FlgM family.</text>
</comment>
<name>D0L0Z8_HALNC</name>
<dbReference type="AlphaFoldDB" id="D0L0Z8"/>
<protein>
    <recommendedName>
        <fullName evidence="2">Negative regulator of flagellin synthesis</fullName>
    </recommendedName>
    <alternativeName>
        <fullName evidence="8">Anti-sigma-28 factor</fullName>
    </alternativeName>
</protein>
<dbReference type="RefSeq" id="WP_012824405.1">
    <property type="nucleotide sequence ID" value="NC_013422.1"/>
</dbReference>
<dbReference type="Pfam" id="PF04316">
    <property type="entry name" value="FlgM"/>
    <property type="match status" value="1"/>
</dbReference>
<evidence type="ECO:0000256" key="8">
    <source>
        <dbReference type="ARBA" id="ARBA00030117"/>
    </source>
</evidence>
<dbReference type="SUPFAM" id="SSF101498">
    <property type="entry name" value="Anti-sigma factor FlgM"/>
    <property type="match status" value="1"/>
</dbReference>
<dbReference type="EMBL" id="CP001801">
    <property type="protein sequence ID" value="ACX96371.1"/>
    <property type="molecule type" value="Genomic_DNA"/>
</dbReference>
<evidence type="ECO:0000256" key="4">
    <source>
        <dbReference type="ARBA" id="ARBA00022795"/>
    </source>
</evidence>
<evidence type="ECO:0000313" key="11">
    <source>
        <dbReference type="EMBL" id="ACX96371.1"/>
    </source>
</evidence>
<dbReference type="eggNOG" id="COG2747">
    <property type="taxonomic scope" value="Bacteria"/>
</dbReference>
<dbReference type="HOGENOM" id="CLU_2246214_0_0_6"/>
<dbReference type="InterPro" id="IPR031316">
    <property type="entry name" value="FlgM_C"/>
</dbReference>
<evidence type="ECO:0000256" key="3">
    <source>
        <dbReference type="ARBA" id="ARBA00022491"/>
    </source>
</evidence>
<accession>D0L0Z8</accession>
<feature type="compositionally biased region" description="Polar residues" evidence="9">
    <location>
        <begin position="13"/>
        <end position="25"/>
    </location>
</feature>